<proteinExistence type="predicted"/>
<dbReference type="Proteomes" id="UP000737018">
    <property type="component" value="Unassembled WGS sequence"/>
</dbReference>
<dbReference type="EMBL" id="JRKL02000825">
    <property type="protein sequence ID" value="KAF3967998.1"/>
    <property type="molecule type" value="Genomic_DNA"/>
</dbReference>
<protein>
    <submittedName>
        <fullName evidence="2">Uncharacterized protein</fullName>
    </submittedName>
</protein>
<feature type="compositionally biased region" description="Basic residues" evidence="1">
    <location>
        <begin position="48"/>
        <end position="60"/>
    </location>
</feature>
<gene>
    <name evidence="2" type="ORF">CMV_008073</name>
</gene>
<evidence type="ECO:0000313" key="2">
    <source>
        <dbReference type="EMBL" id="KAF3967998.1"/>
    </source>
</evidence>
<evidence type="ECO:0000256" key="1">
    <source>
        <dbReference type="SAM" id="MobiDB-lite"/>
    </source>
</evidence>
<dbReference type="AlphaFoldDB" id="A0A8J4RH97"/>
<name>A0A8J4RH97_9ROSI</name>
<dbReference type="OrthoDB" id="10539801at2759"/>
<accession>A0A8J4RH97</accession>
<keyword evidence="3" id="KW-1185">Reference proteome</keyword>
<evidence type="ECO:0000313" key="3">
    <source>
        <dbReference type="Proteomes" id="UP000737018"/>
    </source>
</evidence>
<feature type="region of interest" description="Disordered" evidence="1">
    <location>
        <begin position="1"/>
        <end position="61"/>
    </location>
</feature>
<organism evidence="2 3">
    <name type="scientific">Castanea mollissima</name>
    <name type="common">Chinese chestnut</name>
    <dbReference type="NCBI Taxonomy" id="60419"/>
    <lineage>
        <taxon>Eukaryota</taxon>
        <taxon>Viridiplantae</taxon>
        <taxon>Streptophyta</taxon>
        <taxon>Embryophyta</taxon>
        <taxon>Tracheophyta</taxon>
        <taxon>Spermatophyta</taxon>
        <taxon>Magnoliopsida</taxon>
        <taxon>eudicotyledons</taxon>
        <taxon>Gunneridae</taxon>
        <taxon>Pentapetalae</taxon>
        <taxon>rosids</taxon>
        <taxon>fabids</taxon>
        <taxon>Fagales</taxon>
        <taxon>Fagaceae</taxon>
        <taxon>Castanea</taxon>
    </lineage>
</organism>
<sequence length="196" mass="22506">MLKDQPKFANPNGRSRASVPPTPESTSIGEGDYGSGLGDDSNFERPIGRKAKQANRKNKATGKDVGEYLTKKMKFIEEVASMNRCLFCKLLLDDSDKDKIIEEFIMETSQPKRRRSIRHERNNNEVVGLDYEQIDGVDNPPMQVLREQNDGFMSYIERNQKFFAWRTHLHKQVLHFLSTRKKVFAKATIVAIIAKE</sequence>
<comment type="caution">
    <text evidence="2">The sequence shown here is derived from an EMBL/GenBank/DDBJ whole genome shotgun (WGS) entry which is preliminary data.</text>
</comment>
<reference evidence="2" key="1">
    <citation type="submission" date="2020-03" db="EMBL/GenBank/DDBJ databases">
        <title>Castanea mollissima Vanexum genome sequencing.</title>
        <authorList>
            <person name="Staton M."/>
        </authorList>
    </citation>
    <scope>NUCLEOTIDE SEQUENCE</scope>
    <source>
        <tissue evidence="2">Leaf</tissue>
    </source>
</reference>